<dbReference type="FunFam" id="2.10.70.10:FF:000026">
    <property type="entry name" value="Complement inhibitory factor H"/>
    <property type="match status" value="1"/>
</dbReference>
<feature type="domain" description="Sushi" evidence="5">
    <location>
        <begin position="64"/>
        <end position="124"/>
    </location>
</feature>
<dbReference type="Proteomes" id="UP000537779">
    <property type="component" value="Unassembled WGS sequence"/>
</dbReference>
<evidence type="ECO:0000256" key="2">
    <source>
        <dbReference type="ARBA" id="ARBA00022729"/>
    </source>
</evidence>
<dbReference type="SMART" id="SM00032">
    <property type="entry name" value="CCP"/>
    <property type="match status" value="19"/>
</dbReference>
<evidence type="ECO:0000256" key="1">
    <source>
        <dbReference type="ARBA" id="ARBA00022659"/>
    </source>
</evidence>
<dbReference type="AlphaFoldDB" id="A0A7L0XSD3"/>
<evidence type="ECO:0000256" key="3">
    <source>
        <dbReference type="ARBA" id="ARBA00023157"/>
    </source>
</evidence>
<evidence type="ECO:0000313" key="7">
    <source>
        <dbReference type="Proteomes" id="UP000537779"/>
    </source>
</evidence>
<dbReference type="Pfam" id="PF00084">
    <property type="entry name" value="Sushi"/>
    <property type="match status" value="17"/>
</dbReference>
<dbReference type="Gene3D" id="2.10.70.10">
    <property type="entry name" value="Complement Module, domain 1"/>
    <property type="match status" value="19"/>
</dbReference>
<sequence length="1237" mass="138995">ACEQPPPRRVKEVPNKVWDKPPYAHGTEATYGCRPGYIKHGRIMFRCNDGVWQQQPPLIECRNKPCGHPGDAQFGSFELTMGHDFVFGARVEYRCNDGYQMLSQRNYRECQADGWSNDIPHCEVVKCLPVEAPENGKIIMAGAFELDQEYSFGQVVNFECNAKYKLVGAKEIICSSNGRWSDDVPRCQDITCNVPKILNGYVHSPKKSYKELETLQFSCDKGYRYGERGDALCTETGWNPTPYCIKVVCSPPVVHRGVFGPGKPSYEEGDTINVQCDSGYRIAALTDRATAECTKDGWVPTPACISKPCDYPNIENGRLERLLYYPFPLRIGQTVHYTCYKGYLTLGGTTWQQISCSARGFQPEPKCLKICDAEQIEHGYVPLQTGRFYKEGDTAAYACNSGYQTEHEEVTCTRDGWSPLPRCIRESECACISLRVFENGYFTLSKTTFRFKEVTSYRCQDGFVTAEGEDEGETQCRENGWTPPPKCIRSCKAPKDILIYHTNKTVFIPGDRIEYSCLEGYKTANYKPTDTTVCGRNGEWSPAPECLVIECAMLELQHGYFSPRKDKYLNGDVVTFSCAKNFVRVGFASVQCYSSGWFPPPPECKGNSSVNFIELIATVCRAYPILITFMCISPFHRIPERVRLEGTTVGHLVQLPCSSTQKVRFSIIFMWKFLCINPSPQCELPKDVELVSPDQRPMSESRTDFHEVIHYRCASGDENIKQATCVSGKWTPEIKCPGEGMCPPPPPVSGVQQTTAGRYYRDGSKKAYSCPSGFQLIGANEITCTEGKWQEPPHCVERPCLPPQTVECADPPRLQNPNLKTENEEKSIYLAGAKFKYVARSGYTLNGSTEITCTKGEWTAAPACLEMSCGSIPKVAHAQFEGRNKKTYEPGETILYRCDAGFQTVGSPEIICREGNWTSPPSCEVIHCGPAPEIQDGNIASTPQEMYRPGDKVHYQCESNFQMIGEHSITCVNGEWSQAPECRDTNCKPPPEIAGGRINMKKSKYLPGETANYECWQGFKMTGTPTVVCQNGIWTELPKCKGRRRKCGKPSGIENGEILSSLMPEYEQDTTLEYKCPDFYVLEGSQYITCTDGKWSNPPVCLVACTASKEDMDRNNIELRWTHRPKLYSTSGDTIEFQCKPGYMEEQDVSYRVKCVEGVIDYPRCRPIGNCVVSTDYMESNNIQLRSGQSITSTYRSGTEIYFECKRGYQRVSKAAKFSVQCQDGKFAYPTCKRKCT</sequence>
<keyword evidence="3 4" id="KW-1015">Disulfide bond</keyword>
<feature type="domain" description="Sushi" evidence="5">
    <location>
        <begin position="489"/>
        <end position="548"/>
    </location>
</feature>
<feature type="disulfide bond" evidence="4">
    <location>
        <begin position="160"/>
        <end position="187"/>
    </location>
</feature>
<evidence type="ECO:0000256" key="4">
    <source>
        <dbReference type="PROSITE-ProRule" id="PRU00302"/>
    </source>
</evidence>
<reference evidence="6 7" key="1">
    <citation type="submission" date="2019-09" db="EMBL/GenBank/DDBJ databases">
        <title>Bird 10,000 Genomes (B10K) Project - Family phase.</title>
        <authorList>
            <person name="Zhang G."/>
        </authorList>
    </citation>
    <scope>NUCLEOTIDE SEQUENCE [LARGE SCALE GENOMIC DNA]</scope>
    <source>
        <strain evidence="6">B10K-DU-001-37</strain>
        <tissue evidence="6">Muscle</tissue>
    </source>
</reference>
<keyword evidence="1 4" id="KW-0768">Sushi</keyword>
<feature type="domain" description="Sushi" evidence="5">
    <location>
        <begin position="190"/>
        <end position="246"/>
    </location>
</feature>
<feature type="domain" description="Sushi" evidence="5">
    <location>
        <begin position="740"/>
        <end position="797"/>
    </location>
</feature>
<keyword evidence="2" id="KW-0732">Signal</keyword>
<keyword evidence="7" id="KW-1185">Reference proteome</keyword>
<feature type="domain" description="Sushi" evidence="5">
    <location>
        <begin position="985"/>
        <end position="1042"/>
    </location>
</feature>
<dbReference type="CDD" id="cd00033">
    <property type="entry name" value="CCP"/>
    <property type="match status" value="15"/>
</dbReference>
<comment type="caution">
    <text evidence="6">The sequence shown here is derived from an EMBL/GenBank/DDBJ whole genome shotgun (WGS) entry which is preliminary data.</text>
</comment>
<feature type="disulfide bond" evidence="4">
    <location>
        <begin position="1047"/>
        <end position="1090"/>
    </location>
</feature>
<dbReference type="EMBL" id="VXAW01009981">
    <property type="protein sequence ID" value="NXM06026.1"/>
    <property type="molecule type" value="Genomic_DNA"/>
</dbReference>
<feature type="domain" description="Sushi" evidence="5">
    <location>
        <begin position="806"/>
        <end position="866"/>
    </location>
</feature>
<feature type="domain" description="Sushi" evidence="5">
    <location>
        <begin position="1045"/>
        <end position="1103"/>
    </location>
</feature>
<accession>A0A7L0XSD3</accession>
<feature type="domain" description="Sushi" evidence="5">
    <location>
        <begin position="247"/>
        <end position="306"/>
    </location>
</feature>
<feature type="non-terminal residue" evidence="6">
    <location>
        <position position="1237"/>
    </location>
</feature>
<proteinExistence type="predicted"/>
<dbReference type="SUPFAM" id="SSF57535">
    <property type="entry name" value="Complement control module/SCR domain"/>
    <property type="match status" value="18"/>
</dbReference>
<feature type="disulfide bond" evidence="4">
    <location>
        <begin position="95"/>
        <end position="122"/>
    </location>
</feature>
<organism evidence="6 7">
    <name type="scientific">Tyrannus savana</name>
    <name type="common">Fork-tailed flycatcher</name>
    <name type="synonym">Muscivora tyrannus</name>
    <dbReference type="NCBI Taxonomy" id="137541"/>
    <lineage>
        <taxon>Eukaryota</taxon>
        <taxon>Metazoa</taxon>
        <taxon>Chordata</taxon>
        <taxon>Craniata</taxon>
        <taxon>Vertebrata</taxon>
        <taxon>Euteleostomi</taxon>
        <taxon>Archelosauria</taxon>
        <taxon>Archosauria</taxon>
        <taxon>Dinosauria</taxon>
        <taxon>Saurischia</taxon>
        <taxon>Theropoda</taxon>
        <taxon>Coelurosauria</taxon>
        <taxon>Aves</taxon>
        <taxon>Neognathae</taxon>
        <taxon>Neoaves</taxon>
        <taxon>Telluraves</taxon>
        <taxon>Australaves</taxon>
        <taxon>Passeriformes</taxon>
        <taxon>Tyrannidae</taxon>
        <taxon>Tyrannus</taxon>
    </lineage>
</organism>
<feature type="domain" description="Sushi" evidence="5">
    <location>
        <begin position="369"/>
        <end position="425"/>
    </location>
</feature>
<dbReference type="InterPro" id="IPR000436">
    <property type="entry name" value="Sushi_SCR_CCP_dom"/>
</dbReference>
<dbReference type="FunFam" id="2.10.70.10:FF:000060">
    <property type="entry name" value="Complement inhibitory factor H"/>
    <property type="match status" value="2"/>
</dbReference>
<comment type="caution">
    <text evidence="4">Lacks conserved residue(s) required for the propagation of feature annotation.</text>
</comment>
<dbReference type="PANTHER" id="PTHR45785:SF7">
    <property type="entry name" value="COMPLEMENT FACTOR H"/>
    <property type="match status" value="1"/>
</dbReference>
<feature type="disulfide bond" evidence="4">
    <location>
        <begin position="928"/>
        <end position="971"/>
    </location>
</feature>
<evidence type="ECO:0000313" key="6">
    <source>
        <dbReference type="EMBL" id="NXM06026.1"/>
    </source>
</evidence>
<protein>
    <submittedName>
        <fullName evidence="6">CFAH factor</fullName>
    </submittedName>
</protein>
<name>A0A7L0XSD3_TYRSA</name>
<feature type="domain" description="Sushi" evidence="5">
    <location>
        <begin position="125"/>
        <end position="189"/>
    </location>
</feature>
<feature type="domain" description="Sushi" evidence="5">
    <location>
        <begin position="549"/>
        <end position="606"/>
    </location>
</feature>
<feature type="domain" description="Sushi" evidence="5">
    <location>
        <begin position="926"/>
        <end position="984"/>
    </location>
</feature>
<feature type="non-terminal residue" evidence="6">
    <location>
        <position position="1"/>
    </location>
</feature>
<dbReference type="InterPro" id="IPR035976">
    <property type="entry name" value="Sushi/SCR/CCP_sf"/>
</dbReference>
<feature type="disulfide bond" evidence="4">
    <location>
        <begin position="869"/>
        <end position="912"/>
    </location>
</feature>
<dbReference type="InterPro" id="IPR051503">
    <property type="entry name" value="ComplSys_Reg/VirEntry_Med"/>
</dbReference>
<feature type="domain" description="Sushi" evidence="5">
    <location>
        <begin position="867"/>
        <end position="925"/>
    </location>
</feature>
<dbReference type="PROSITE" id="PS50923">
    <property type="entry name" value="SUSHI"/>
    <property type="match status" value="14"/>
</dbReference>
<feature type="domain" description="Sushi" evidence="5">
    <location>
        <begin position="1"/>
        <end position="63"/>
    </location>
</feature>
<gene>
    <name evidence="6" type="primary">Cfh</name>
    <name evidence="6" type="ORF">TYRSAV_R13160</name>
</gene>
<evidence type="ECO:0000259" key="5">
    <source>
        <dbReference type="PROSITE" id="PS50923"/>
    </source>
</evidence>
<feature type="disulfide bond" evidence="4">
    <location>
        <begin position="491"/>
        <end position="534"/>
    </location>
</feature>
<dbReference type="PANTHER" id="PTHR45785">
    <property type="entry name" value="COMPLEMENT FACTOR H-RELATED"/>
    <property type="match status" value="1"/>
</dbReference>